<comment type="caution">
    <text evidence="10">The sequence shown here is derived from an EMBL/GenBank/DDBJ whole genome shotgun (WGS) entry which is preliminary data.</text>
</comment>
<feature type="transmembrane region" description="Helical" evidence="8">
    <location>
        <begin position="146"/>
        <end position="168"/>
    </location>
</feature>
<keyword evidence="7 8" id="KW-0472">Membrane</keyword>
<feature type="transmembrane region" description="Helical" evidence="8">
    <location>
        <begin position="369"/>
        <end position="390"/>
    </location>
</feature>
<dbReference type="GO" id="GO:0015528">
    <property type="term" value="F:lactose:proton symporter activity"/>
    <property type="evidence" value="ECO:0007669"/>
    <property type="project" value="TreeGrafter"/>
</dbReference>
<evidence type="ECO:0000256" key="1">
    <source>
        <dbReference type="ARBA" id="ARBA00004429"/>
    </source>
</evidence>
<feature type="transmembrane region" description="Helical" evidence="8">
    <location>
        <begin position="277"/>
        <end position="296"/>
    </location>
</feature>
<dbReference type="EMBL" id="BORS01000001">
    <property type="protein sequence ID" value="GIO40275.1"/>
    <property type="molecule type" value="Genomic_DNA"/>
</dbReference>
<name>A0A919Y0M6_9BACL</name>
<evidence type="ECO:0000259" key="9">
    <source>
        <dbReference type="Pfam" id="PF12832"/>
    </source>
</evidence>
<evidence type="ECO:0000256" key="6">
    <source>
        <dbReference type="ARBA" id="ARBA00022989"/>
    </source>
</evidence>
<dbReference type="AlphaFoldDB" id="A0A919Y0M6"/>
<feature type="transmembrane region" description="Helical" evidence="8">
    <location>
        <begin position="338"/>
        <end position="357"/>
    </location>
</feature>
<accession>A0A919Y0M6</accession>
<dbReference type="SUPFAM" id="SSF103473">
    <property type="entry name" value="MFS general substrate transporter"/>
    <property type="match status" value="1"/>
</dbReference>
<keyword evidence="6 8" id="KW-1133">Transmembrane helix</keyword>
<evidence type="ECO:0000313" key="11">
    <source>
        <dbReference type="Proteomes" id="UP000678895"/>
    </source>
</evidence>
<feature type="transmembrane region" description="Helical" evidence="8">
    <location>
        <begin position="213"/>
        <end position="230"/>
    </location>
</feature>
<dbReference type="GO" id="GO:0030395">
    <property type="term" value="F:lactose binding"/>
    <property type="evidence" value="ECO:0007669"/>
    <property type="project" value="TreeGrafter"/>
</dbReference>
<dbReference type="Proteomes" id="UP000678895">
    <property type="component" value="Unassembled WGS sequence"/>
</dbReference>
<keyword evidence="5 8" id="KW-0812">Transmembrane</keyword>
<dbReference type="InterPro" id="IPR036259">
    <property type="entry name" value="MFS_trans_sf"/>
</dbReference>
<comment type="subcellular location">
    <subcellularLocation>
        <location evidence="1">Cell inner membrane</location>
        <topology evidence="1">Multi-pass membrane protein</topology>
    </subcellularLocation>
</comment>
<feature type="transmembrane region" description="Helical" evidence="8">
    <location>
        <begin position="174"/>
        <end position="192"/>
    </location>
</feature>
<keyword evidence="3" id="KW-1003">Cell membrane</keyword>
<protein>
    <submittedName>
        <fullName evidence="10">Transporter YwbF</fullName>
    </submittedName>
</protein>
<gene>
    <name evidence="10" type="primary">ywbF</name>
    <name evidence="10" type="ORF">J41TS4_00330</name>
</gene>
<evidence type="ECO:0000313" key="10">
    <source>
        <dbReference type="EMBL" id="GIO40275.1"/>
    </source>
</evidence>
<dbReference type="GO" id="GO:0005886">
    <property type="term" value="C:plasma membrane"/>
    <property type="evidence" value="ECO:0007669"/>
    <property type="project" value="UniProtKB-SubCell"/>
</dbReference>
<dbReference type="PANTHER" id="PTHR23522">
    <property type="entry name" value="BLL5896 PROTEIN"/>
    <property type="match status" value="1"/>
</dbReference>
<keyword evidence="2" id="KW-0813">Transport</keyword>
<evidence type="ECO:0000256" key="5">
    <source>
        <dbReference type="ARBA" id="ARBA00022692"/>
    </source>
</evidence>
<dbReference type="PIRSF" id="PIRSF004925">
    <property type="entry name" value="HcaT"/>
    <property type="match status" value="1"/>
</dbReference>
<feature type="transmembrane region" description="Helical" evidence="8">
    <location>
        <begin position="250"/>
        <end position="270"/>
    </location>
</feature>
<evidence type="ECO:0000256" key="2">
    <source>
        <dbReference type="ARBA" id="ARBA00022448"/>
    </source>
</evidence>
<evidence type="ECO:0000256" key="7">
    <source>
        <dbReference type="ARBA" id="ARBA00023136"/>
    </source>
</evidence>
<organism evidence="10 11">
    <name type="scientific">Paenibacillus apis</name>
    <dbReference type="NCBI Taxonomy" id="1792174"/>
    <lineage>
        <taxon>Bacteria</taxon>
        <taxon>Bacillati</taxon>
        <taxon>Bacillota</taxon>
        <taxon>Bacilli</taxon>
        <taxon>Bacillales</taxon>
        <taxon>Paenibacillaceae</taxon>
        <taxon>Paenibacillus</taxon>
    </lineage>
</organism>
<evidence type="ECO:0000256" key="4">
    <source>
        <dbReference type="ARBA" id="ARBA00022519"/>
    </source>
</evidence>
<feature type="domain" description="Major facilitator superfamily associated" evidence="9">
    <location>
        <begin position="20"/>
        <end position="371"/>
    </location>
</feature>
<feature type="transmembrane region" description="Helical" evidence="8">
    <location>
        <begin position="105"/>
        <end position="126"/>
    </location>
</feature>
<dbReference type="PANTHER" id="PTHR23522:SF10">
    <property type="entry name" value="3-PHENYLPROPIONIC ACID TRANSPORTER-RELATED"/>
    <property type="match status" value="1"/>
</dbReference>
<evidence type="ECO:0000256" key="3">
    <source>
        <dbReference type="ARBA" id="ARBA00022475"/>
    </source>
</evidence>
<dbReference type="InterPro" id="IPR026032">
    <property type="entry name" value="HcaT-like"/>
</dbReference>
<dbReference type="InterPro" id="IPR024989">
    <property type="entry name" value="MFS_assoc_dom"/>
</dbReference>
<feature type="transmembrane region" description="Helical" evidence="8">
    <location>
        <begin position="54"/>
        <end position="73"/>
    </location>
</feature>
<feature type="transmembrane region" description="Helical" evidence="8">
    <location>
        <begin position="80"/>
        <end position="99"/>
    </location>
</feature>
<sequence>MRLKTEMKDGDRKDKQVLVLRWLNFWQYAILAVVAPFLPLYFSNQGYSSSQIGFLMVIGPFVASLVQPMWGYVSDRLQAVKAIIFVLWILAIASSAVLFHAGSNYVLTLVFVLALYFFFQPSMPLVDSISVQSASRRGISYGSVRLFGSMGYTMISLTGGAILALLGGITRLPYLLWAVWAIPLLLLIFLKDEPAEGGGMTLKSLGAIFKNKSFLWFLVLVFIISVPHRLNDVMLGLYMKELGATDSMVGWAWALAAAVEIPVFALLGRYLHKIHEFALLGIVGLLYALRWLIYYVTDEPWVLLFLQAGAALTFAVFWLVAMHYVARVLPPELGATGFSLLSMVYLGLAGMSGGLIGGSLNDLYGGESMYLFASLVSLIGGVLFLGTHYLSRRRNQ</sequence>
<proteinExistence type="predicted"/>
<evidence type="ECO:0000256" key="8">
    <source>
        <dbReference type="SAM" id="Phobius"/>
    </source>
</evidence>
<reference evidence="10" key="1">
    <citation type="submission" date="2021-03" db="EMBL/GenBank/DDBJ databases">
        <title>Antimicrobial resistance genes in bacteria isolated from Japanese honey, and their potential for conferring macrolide and lincosamide resistance in the American foulbrood pathogen Paenibacillus larvae.</title>
        <authorList>
            <person name="Okamoto M."/>
            <person name="Kumagai M."/>
            <person name="Kanamori H."/>
            <person name="Takamatsu D."/>
        </authorList>
    </citation>
    <scope>NUCLEOTIDE SEQUENCE</scope>
    <source>
        <strain evidence="10">J41TS4</strain>
    </source>
</reference>
<feature type="transmembrane region" description="Helical" evidence="8">
    <location>
        <begin position="21"/>
        <end position="42"/>
    </location>
</feature>
<feature type="transmembrane region" description="Helical" evidence="8">
    <location>
        <begin position="302"/>
        <end position="326"/>
    </location>
</feature>
<dbReference type="Gene3D" id="1.20.1250.20">
    <property type="entry name" value="MFS general substrate transporter like domains"/>
    <property type="match status" value="2"/>
</dbReference>
<dbReference type="Pfam" id="PF12832">
    <property type="entry name" value="MFS_1_like"/>
    <property type="match status" value="1"/>
</dbReference>
<keyword evidence="11" id="KW-1185">Reference proteome</keyword>
<keyword evidence="4" id="KW-0997">Cell inner membrane</keyword>